<dbReference type="InterPro" id="IPR010982">
    <property type="entry name" value="Lambda_DNA-bd_dom_sf"/>
</dbReference>
<proteinExistence type="predicted"/>
<gene>
    <name evidence="1" type="ORF">AVDCRST_MAG56-5402</name>
</gene>
<protein>
    <recommendedName>
        <fullName evidence="2">HTH cro/C1-type domain-containing protein</fullName>
    </recommendedName>
</protein>
<accession>A0A6J4KAT5</accession>
<reference evidence="1" key="1">
    <citation type="submission" date="2020-02" db="EMBL/GenBank/DDBJ databases">
        <authorList>
            <person name="Meier V. D."/>
        </authorList>
    </citation>
    <scope>NUCLEOTIDE SEQUENCE</scope>
    <source>
        <strain evidence="1">AVDCRST_MAG56</strain>
    </source>
</reference>
<dbReference type="GO" id="GO:0003677">
    <property type="term" value="F:DNA binding"/>
    <property type="evidence" value="ECO:0007669"/>
    <property type="project" value="InterPro"/>
</dbReference>
<organism evidence="1">
    <name type="scientific">uncultured Cytophagales bacterium</name>
    <dbReference type="NCBI Taxonomy" id="158755"/>
    <lineage>
        <taxon>Bacteria</taxon>
        <taxon>Pseudomonadati</taxon>
        <taxon>Bacteroidota</taxon>
        <taxon>Sphingobacteriia</taxon>
        <taxon>Sphingobacteriales</taxon>
        <taxon>environmental samples</taxon>
    </lineage>
</organism>
<dbReference type="Gene3D" id="1.10.260.40">
    <property type="entry name" value="lambda repressor-like DNA-binding domains"/>
    <property type="match status" value="1"/>
</dbReference>
<evidence type="ECO:0008006" key="2">
    <source>
        <dbReference type="Google" id="ProtNLM"/>
    </source>
</evidence>
<name>A0A6J4KAT5_9SPHI</name>
<sequence length="80" mass="9647">MEKKPKQQPSEDLQKLGKRIRDLRIRKGYTNYENFAFEHNIPRAQFGRYEQGHDLRYSSLLKVVRAFGMTMEEFFKEGFD</sequence>
<dbReference type="EMBL" id="CADCTQ010000448">
    <property type="protein sequence ID" value="CAA9300793.1"/>
    <property type="molecule type" value="Genomic_DNA"/>
</dbReference>
<dbReference type="AlphaFoldDB" id="A0A6J4KAT5"/>
<evidence type="ECO:0000313" key="1">
    <source>
        <dbReference type="EMBL" id="CAA9300793.1"/>
    </source>
</evidence>
<dbReference type="SUPFAM" id="SSF47413">
    <property type="entry name" value="lambda repressor-like DNA-binding domains"/>
    <property type="match status" value="1"/>
</dbReference>